<evidence type="ECO:0000313" key="3">
    <source>
        <dbReference type="Proteomes" id="UP000319769"/>
    </source>
</evidence>
<dbReference type="EMBL" id="VMNW02000014">
    <property type="protein sequence ID" value="KAA9162103.1"/>
    <property type="molecule type" value="Genomic_DNA"/>
</dbReference>
<protein>
    <submittedName>
        <fullName evidence="2">Uncharacterized protein</fullName>
    </submittedName>
</protein>
<proteinExistence type="predicted"/>
<gene>
    <name evidence="2" type="ORF">FPZ12_012770</name>
</gene>
<keyword evidence="3" id="KW-1185">Reference proteome</keyword>
<feature type="compositionally biased region" description="Low complexity" evidence="1">
    <location>
        <begin position="65"/>
        <end position="75"/>
    </location>
</feature>
<evidence type="ECO:0000256" key="1">
    <source>
        <dbReference type="SAM" id="MobiDB-lite"/>
    </source>
</evidence>
<comment type="caution">
    <text evidence="2">The sequence shown here is derived from an EMBL/GenBank/DDBJ whole genome shotgun (WGS) entry which is preliminary data.</text>
</comment>
<sequence>MTGASRSARKAETATSRAIHAVGSGRENSVVAGTRATAGPSFTSTFDRAARISGAPHGSPRRRATSVAAASAAVTWPSTIA</sequence>
<dbReference type="RefSeq" id="WP_144747222.1">
    <property type="nucleotide sequence ID" value="NZ_VMNW02000014.1"/>
</dbReference>
<evidence type="ECO:0000313" key="2">
    <source>
        <dbReference type="EMBL" id="KAA9162103.1"/>
    </source>
</evidence>
<reference evidence="2" key="1">
    <citation type="submission" date="2019-09" db="EMBL/GenBank/DDBJ databases">
        <authorList>
            <person name="Teo W.F.A."/>
            <person name="Duangmal K."/>
        </authorList>
    </citation>
    <scope>NUCLEOTIDE SEQUENCE [LARGE SCALE GENOMIC DNA]</scope>
    <source>
        <strain evidence="2">K81G1</strain>
    </source>
</reference>
<organism evidence="2 3">
    <name type="scientific">Amycolatopsis acidicola</name>
    <dbReference type="NCBI Taxonomy" id="2596893"/>
    <lineage>
        <taxon>Bacteria</taxon>
        <taxon>Bacillati</taxon>
        <taxon>Actinomycetota</taxon>
        <taxon>Actinomycetes</taxon>
        <taxon>Pseudonocardiales</taxon>
        <taxon>Pseudonocardiaceae</taxon>
        <taxon>Amycolatopsis</taxon>
    </lineage>
</organism>
<dbReference type="AlphaFoldDB" id="A0A5N0VA05"/>
<name>A0A5N0VA05_9PSEU</name>
<accession>A0A5N0VA05</accession>
<dbReference type="Proteomes" id="UP000319769">
    <property type="component" value="Unassembled WGS sequence"/>
</dbReference>
<feature type="region of interest" description="Disordered" evidence="1">
    <location>
        <begin position="1"/>
        <end position="81"/>
    </location>
</feature>